<evidence type="ECO:0000313" key="2">
    <source>
        <dbReference type="EMBL" id="PIP30087.1"/>
    </source>
</evidence>
<proteinExistence type="predicted"/>
<evidence type="ECO:0000313" key="3">
    <source>
        <dbReference type="Proteomes" id="UP000228812"/>
    </source>
</evidence>
<feature type="domain" description="GIY-YIG" evidence="1">
    <location>
        <begin position="1"/>
        <end position="72"/>
    </location>
</feature>
<dbReference type="InterPro" id="IPR035901">
    <property type="entry name" value="GIY-YIG_endonuc_sf"/>
</dbReference>
<sequence length="77" mass="9853">MFYTYCLQHRITKELYYGYTDDLRRRLKEHKREDKKWELIYYEAYRSETDARRRERKLKDYGQSRTHLKKRIKDSLL</sequence>
<accession>A0A2G9ZAB1</accession>
<organism evidence="2 3">
    <name type="scientific">Candidatus Jorgensenbacteria bacterium CG23_combo_of_CG06-09_8_20_14_all_54_14</name>
    <dbReference type="NCBI Taxonomy" id="1974595"/>
    <lineage>
        <taxon>Bacteria</taxon>
        <taxon>Candidatus Joergenseniibacteriota</taxon>
    </lineage>
</organism>
<dbReference type="Gene3D" id="3.40.1440.10">
    <property type="entry name" value="GIY-YIG endonuclease"/>
    <property type="match status" value="1"/>
</dbReference>
<gene>
    <name evidence="2" type="ORF">COX26_00525</name>
</gene>
<name>A0A2G9ZAB1_9BACT</name>
<dbReference type="AlphaFoldDB" id="A0A2G9ZAB1"/>
<dbReference type="EMBL" id="PCRZ01000011">
    <property type="protein sequence ID" value="PIP30087.1"/>
    <property type="molecule type" value="Genomic_DNA"/>
</dbReference>
<dbReference type="Proteomes" id="UP000228812">
    <property type="component" value="Unassembled WGS sequence"/>
</dbReference>
<protein>
    <submittedName>
        <fullName evidence="2">Excinuclease ABC subunit C</fullName>
    </submittedName>
</protein>
<dbReference type="InterPro" id="IPR000305">
    <property type="entry name" value="GIY-YIG_endonuc"/>
</dbReference>
<evidence type="ECO:0000259" key="1">
    <source>
        <dbReference type="PROSITE" id="PS50164"/>
    </source>
</evidence>
<dbReference type="SUPFAM" id="SSF82771">
    <property type="entry name" value="GIY-YIG endonuclease"/>
    <property type="match status" value="1"/>
</dbReference>
<reference evidence="2 3" key="1">
    <citation type="submission" date="2017-09" db="EMBL/GenBank/DDBJ databases">
        <title>Depth-based differentiation of microbial function through sediment-hosted aquifers and enrichment of novel symbionts in the deep terrestrial subsurface.</title>
        <authorList>
            <person name="Probst A.J."/>
            <person name="Ladd B."/>
            <person name="Jarett J.K."/>
            <person name="Geller-Mcgrath D.E."/>
            <person name="Sieber C.M."/>
            <person name="Emerson J.B."/>
            <person name="Anantharaman K."/>
            <person name="Thomas B.C."/>
            <person name="Malmstrom R."/>
            <person name="Stieglmeier M."/>
            <person name="Klingl A."/>
            <person name="Woyke T."/>
            <person name="Ryan C.M."/>
            <person name="Banfield J.F."/>
        </authorList>
    </citation>
    <scope>NUCLEOTIDE SEQUENCE [LARGE SCALE GENOMIC DNA]</scope>
    <source>
        <strain evidence="2">CG23_combo_of_CG06-09_8_20_14_all_54_14</strain>
    </source>
</reference>
<comment type="caution">
    <text evidence="2">The sequence shown here is derived from an EMBL/GenBank/DDBJ whole genome shotgun (WGS) entry which is preliminary data.</text>
</comment>
<dbReference type="PROSITE" id="PS50164">
    <property type="entry name" value="GIY_YIG"/>
    <property type="match status" value="1"/>
</dbReference>
<dbReference type="Pfam" id="PF01541">
    <property type="entry name" value="GIY-YIG"/>
    <property type="match status" value="1"/>
</dbReference>